<proteinExistence type="predicted"/>
<evidence type="ECO:0000313" key="3">
    <source>
        <dbReference type="Proteomes" id="UP000010087"/>
    </source>
</evidence>
<organism evidence="2 3">
    <name type="scientific">Burkholderia pseudomallei (strain 1026b)</name>
    <dbReference type="NCBI Taxonomy" id="884204"/>
    <lineage>
        <taxon>Bacteria</taxon>
        <taxon>Pseudomonadati</taxon>
        <taxon>Pseudomonadota</taxon>
        <taxon>Betaproteobacteria</taxon>
        <taxon>Burkholderiales</taxon>
        <taxon>Burkholderiaceae</taxon>
        <taxon>Burkholderia</taxon>
        <taxon>pseudomallei group</taxon>
    </lineage>
</organism>
<dbReference type="AlphaFoldDB" id="A0A0H3HPY6"/>
<accession>A0A0H3HPY6</accession>
<dbReference type="EMBL" id="CP002833">
    <property type="protein sequence ID" value="AFI66213.1"/>
    <property type="molecule type" value="Genomic_DNA"/>
</dbReference>
<dbReference type="Proteomes" id="UP000010087">
    <property type="component" value="Chromosome 1"/>
</dbReference>
<evidence type="ECO:0000313" key="2">
    <source>
        <dbReference type="EMBL" id="AFI66213.1"/>
    </source>
</evidence>
<feature type="region of interest" description="Disordered" evidence="1">
    <location>
        <begin position="1"/>
        <end position="21"/>
    </location>
</feature>
<feature type="compositionally biased region" description="Low complexity" evidence="1">
    <location>
        <begin position="8"/>
        <end position="21"/>
    </location>
</feature>
<gene>
    <name evidence="2" type="ordered locus">BP1026B_I1584</name>
</gene>
<reference evidence="2 3" key="1">
    <citation type="journal article" date="2012" name="PLoS ONE">
        <title>Evolution of Burkholderia pseudomallei in recurrent melioidosis.</title>
        <authorList>
            <person name="Hayden H.S."/>
            <person name="Lim R."/>
            <person name="Brittnacher M.J."/>
            <person name="Sims E.H."/>
            <person name="Ramage E.R."/>
            <person name="Fong C."/>
            <person name="Wu Z."/>
            <person name="Crist E."/>
            <person name="Chang J."/>
            <person name="Zhou Y."/>
            <person name="Radey M."/>
            <person name="Rohmer L."/>
            <person name="Haugen E."/>
            <person name="Gillett W."/>
            <person name="Wuthiekanun V."/>
            <person name="Peacock S.J."/>
            <person name="Kaul R."/>
            <person name="Miller S.I."/>
            <person name="Manoil C."/>
            <person name="Jacobs M.A."/>
        </authorList>
    </citation>
    <scope>NUCLEOTIDE SEQUENCE [LARGE SCALE GENOMIC DNA]</scope>
    <source>
        <strain evidence="2 3">1026b</strain>
    </source>
</reference>
<sequence length="50" mass="5842">MFDLFNRAAASSPSKPSIRPISQRIRSGWLDRRFFQIGTPKTPPFPPRRR</sequence>
<dbReference type="KEGG" id="bpz:BP1026B_I1584"/>
<protein>
    <submittedName>
        <fullName evidence="2">Uncharacterized protein</fullName>
    </submittedName>
</protein>
<evidence type="ECO:0000256" key="1">
    <source>
        <dbReference type="SAM" id="MobiDB-lite"/>
    </source>
</evidence>
<name>A0A0H3HPY6_BURP2</name>